<sequence length="257" mass="29199">MTKLQSIKDKIVQAYDLKHASTGVYRRWQDEYRAEVNKISKNRNLTDSGKFKLKELLAERKTVELMKMSKSQQDEYRSLLGEAQKEARKVADTKPPVVDKAIAERFDKAFGELKTAVMLATPEKAIIILNEFVEGTEEPALVDRIRAEFSSIIAPVVGQAKQEDKNKLIDLFEHTQRKAKGAEVIEAEQLIEQAEGMSGQKFFSLAVMERVIEVHAEAKKYLNDPDAFFEEYPGTEKINTAMRTEEEVILEAASEID</sequence>
<evidence type="ECO:0000313" key="1">
    <source>
        <dbReference type="EMBL" id="CAH0289636.1"/>
    </source>
</evidence>
<name>A0A9W4PJS1_9BACI</name>
<dbReference type="RefSeq" id="WP_230303488.1">
    <property type="nucleotide sequence ID" value="NZ_CAKKMG010000085.1"/>
</dbReference>
<dbReference type="Proteomes" id="UP000789326">
    <property type="component" value="Unassembled WGS sequence"/>
</dbReference>
<dbReference type="AlphaFoldDB" id="A0A9W4PJS1"/>
<gene>
    <name evidence="1" type="ORF">SRABI133_04193</name>
</gene>
<evidence type="ECO:0000313" key="2">
    <source>
        <dbReference type="Proteomes" id="UP000789326"/>
    </source>
</evidence>
<proteinExistence type="predicted"/>
<organism evidence="1 2">
    <name type="scientific">Peribacillus simplex</name>
    <dbReference type="NCBI Taxonomy" id="1478"/>
    <lineage>
        <taxon>Bacteria</taxon>
        <taxon>Bacillati</taxon>
        <taxon>Bacillota</taxon>
        <taxon>Bacilli</taxon>
        <taxon>Bacillales</taxon>
        <taxon>Bacillaceae</taxon>
        <taxon>Peribacillus</taxon>
    </lineage>
</organism>
<comment type="caution">
    <text evidence="1">The sequence shown here is derived from an EMBL/GenBank/DDBJ whole genome shotgun (WGS) entry which is preliminary data.</text>
</comment>
<dbReference type="EMBL" id="CAKKMG010000085">
    <property type="protein sequence ID" value="CAH0289636.1"/>
    <property type="molecule type" value="Genomic_DNA"/>
</dbReference>
<accession>A0A9W4PJS1</accession>
<protein>
    <submittedName>
        <fullName evidence="1">Uncharacterized protein</fullName>
    </submittedName>
</protein>
<reference evidence="1" key="1">
    <citation type="submission" date="2021-11" db="EMBL/GenBank/DDBJ databases">
        <authorList>
            <person name="Bulgarelli D."/>
        </authorList>
    </citation>
    <scope>NUCLEOTIDE SEQUENCE</scope>
    <source>
        <strain evidence="1">Bi133</strain>
    </source>
</reference>